<dbReference type="PANTHER" id="PTHR24305:SF166">
    <property type="entry name" value="CYTOCHROME P450 12A4, MITOCHONDRIAL-RELATED"/>
    <property type="match status" value="1"/>
</dbReference>
<proteinExistence type="evidence at transcript level"/>
<evidence type="ECO:0000256" key="5">
    <source>
        <dbReference type="ARBA" id="ARBA00022723"/>
    </source>
</evidence>
<comment type="pathway">
    <text evidence="2">Secondary metabolite biosynthesis.</text>
</comment>
<keyword evidence="7 9" id="KW-0408">Iron</keyword>
<protein>
    <submittedName>
        <fullName evidence="11">Cytochrome P450 monooxygenase</fullName>
    </submittedName>
</protein>
<dbReference type="GO" id="GO:0004497">
    <property type="term" value="F:monooxygenase activity"/>
    <property type="evidence" value="ECO:0007669"/>
    <property type="project" value="UniProtKB-KW"/>
</dbReference>
<gene>
    <name evidence="11" type="primary">CYP6246A2</name>
</gene>
<keyword evidence="10" id="KW-0812">Transmembrane</keyword>
<organism evidence="11">
    <name type="scientific">Trametes versicolor</name>
    <name type="common">White-rot fungus</name>
    <name type="synonym">Coriolus versicolor</name>
    <dbReference type="NCBI Taxonomy" id="5325"/>
    <lineage>
        <taxon>Eukaryota</taxon>
        <taxon>Fungi</taxon>
        <taxon>Dikarya</taxon>
        <taxon>Basidiomycota</taxon>
        <taxon>Agaricomycotina</taxon>
        <taxon>Agaricomycetes</taxon>
        <taxon>Polyporales</taxon>
        <taxon>Polyporaceae</taxon>
        <taxon>Trametes</taxon>
    </lineage>
</organism>
<evidence type="ECO:0000256" key="2">
    <source>
        <dbReference type="ARBA" id="ARBA00005179"/>
    </source>
</evidence>
<evidence type="ECO:0000256" key="4">
    <source>
        <dbReference type="ARBA" id="ARBA00022617"/>
    </source>
</evidence>
<dbReference type="Gene3D" id="1.10.630.10">
    <property type="entry name" value="Cytochrome P450"/>
    <property type="match status" value="1"/>
</dbReference>
<name>A0AA86IWG1_TRAVE</name>
<accession>A0AA86IWG1</accession>
<dbReference type="InterPro" id="IPR002403">
    <property type="entry name" value="Cyt_P450_E_grp-IV"/>
</dbReference>
<dbReference type="InterPro" id="IPR036396">
    <property type="entry name" value="Cyt_P450_sf"/>
</dbReference>
<evidence type="ECO:0000313" key="11">
    <source>
        <dbReference type="EMBL" id="BED43039.1"/>
    </source>
</evidence>
<dbReference type="PRINTS" id="PR00465">
    <property type="entry name" value="EP450IV"/>
</dbReference>
<keyword evidence="8 11" id="KW-0503">Monooxygenase</keyword>
<dbReference type="GO" id="GO:0016705">
    <property type="term" value="F:oxidoreductase activity, acting on paired donors, with incorporation or reduction of molecular oxygen"/>
    <property type="evidence" value="ECO:0007669"/>
    <property type="project" value="InterPro"/>
</dbReference>
<dbReference type="SUPFAM" id="SSF48264">
    <property type="entry name" value="Cytochrome P450"/>
    <property type="match status" value="1"/>
</dbReference>
<dbReference type="GO" id="GO:0005506">
    <property type="term" value="F:iron ion binding"/>
    <property type="evidence" value="ECO:0007669"/>
    <property type="project" value="InterPro"/>
</dbReference>
<keyword evidence="10" id="KW-0472">Membrane</keyword>
<evidence type="ECO:0000256" key="1">
    <source>
        <dbReference type="ARBA" id="ARBA00001971"/>
    </source>
</evidence>
<dbReference type="InterPro" id="IPR001128">
    <property type="entry name" value="Cyt_P450"/>
</dbReference>
<dbReference type="PRINTS" id="PR00385">
    <property type="entry name" value="P450"/>
</dbReference>
<evidence type="ECO:0000256" key="3">
    <source>
        <dbReference type="ARBA" id="ARBA00010617"/>
    </source>
</evidence>
<keyword evidence="5 9" id="KW-0479">Metal-binding</keyword>
<keyword evidence="6" id="KW-0560">Oxidoreductase</keyword>
<evidence type="ECO:0000256" key="8">
    <source>
        <dbReference type="ARBA" id="ARBA00023033"/>
    </source>
</evidence>
<dbReference type="EMBL" id="LC761794">
    <property type="protein sequence ID" value="BED43039.1"/>
    <property type="molecule type" value="mRNA"/>
</dbReference>
<keyword evidence="4 9" id="KW-0349">Heme</keyword>
<comment type="cofactor">
    <cofactor evidence="1 9">
        <name>heme</name>
        <dbReference type="ChEBI" id="CHEBI:30413"/>
    </cofactor>
</comment>
<feature type="transmembrane region" description="Helical" evidence="10">
    <location>
        <begin position="58"/>
        <end position="79"/>
    </location>
</feature>
<keyword evidence="10" id="KW-1133">Transmembrane helix</keyword>
<evidence type="ECO:0000256" key="10">
    <source>
        <dbReference type="SAM" id="Phobius"/>
    </source>
</evidence>
<evidence type="ECO:0000256" key="9">
    <source>
        <dbReference type="PIRSR" id="PIRSR602403-1"/>
    </source>
</evidence>
<comment type="similarity">
    <text evidence="3">Belongs to the cytochrome P450 family.</text>
</comment>
<dbReference type="InterPro" id="IPR050121">
    <property type="entry name" value="Cytochrome_P450_monoxygenase"/>
</dbReference>
<dbReference type="AlphaFoldDB" id="A0AA86IWG1"/>
<reference evidence="11" key="1">
    <citation type="submission" date="2023-03" db="EMBL/GenBank/DDBJ databases">
        <title>cytochrome P450 monooxygenase from Trametes versicolor.</title>
        <authorList>
            <person name="Ichinose H."/>
        </authorList>
    </citation>
    <scope>NUCLEOTIDE SEQUENCE</scope>
    <source>
        <strain evidence="11">NBRC 30340</strain>
    </source>
</reference>
<dbReference type="PANTHER" id="PTHR24305">
    <property type="entry name" value="CYTOCHROME P450"/>
    <property type="match status" value="1"/>
</dbReference>
<evidence type="ECO:0000256" key="6">
    <source>
        <dbReference type="ARBA" id="ARBA00023002"/>
    </source>
</evidence>
<feature type="binding site" description="axial binding residue" evidence="9">
    <location>
        <position position="483"/>
    </location>
    <ligand>
        <name>heme</name>
        <dbReference type="ChEBI" id="CHEBI:30413"/>
    </ligand>
    <ligandPart>
        <name>Fe</name>
        <dbReference type="ChEBI" id="CHEBI:18248"/>
    </ligandPart>
</feature>
<dbReference type="Pfam" id="PF00067">
    <property type="entry name" value="p450"/>
    <property type="match status" value="1"/>
</dbReference>
<dbReference type="GO" id="GO:0020037">
    <property type="term" value="F:heme binding"/>
    <property type="evidence" value="ECO:0007669"/>
    <property type="project" value="InterPro"/>
</dbReference>
<evidence type="ECO:0000256" key="7">
    <source>
        <dbReference type="ARBA" id="ARBA00023004"/>
    </source>
</evidence>
<sequence length="553" mass="61162">MNPEAFAALTGGVVLFLGLRGRMVQGDIAAATLAASYFSMVILYATVLRPECSLLATLGHTAYLVLQTFAALWACFIAYRISPLHPLYNFPGPVLNRVTELPLAYTAARLKRHLYLCRLHEIYGPAVRTGPNSISINSKSAVYRIHKSAQCLNKTDAYDLHLKGEGVFFIKERDRHALRRRPWNRAMSHEAIQEYIEPLFRTTQALVNRLTEDTQAKGSVDFVRCVTQWSFDTAALITFGGNGTEMSLLASDDPDDLAEKPMISLASFEFFSHFPWLFHILKHFPSSVFRQVEEFSLKQAERRLQAEKIQFKDVFSYWIEDTERPNLDELATDSLAAIVAATETLSSMTSLVFFFILSNPHWHRTLCAELRAAFPTHAPLSASPASADTLDTLPVLTAVIQESFRLGGIFSGLPRVVPPGGATVDGHHLPAGTTVSVPIYAQHLSEDNFGAEPAVFNPARWLAPGAGADRNALLTFGAGPFNCVGQRLAYKQTRLVLARVFLLLDIELVDGFDAARFWAGVGNLRATVIREPLKMVVRRRSAQNPGVVFPASA</sequence>